<organism evidence="7 8">
    <name type="scientific">Rhododendron griersonianum</name>
    <dbReference type="NCBI Taxonomy" id="479676"/>
    <lineage>
        <taxon>Eukaryota</taxon>
        <taxon>Viridiplantae</taxon>
        <taxon>Streptophyta</taxon>
        <taxon>Embryophyta</taxon>
        <taxon>Tracheophyta</taxon>
        <taxon>Spermatophyta</taxon>
        <taxon>Magnoliopsida</taxon>
        <taxon>eudicotyledons</taxon>
        <taxon>Gunneridae</taxon>
        <taxon>Pentapetalae</taxon>
        <taxon>asterids</taxon>
        <taxon>Ericales</taxon>
        <taxon>Ericaceae</taxon>
        <taxon>Ericoideae</taxon>
        <taxon>Rhodoreae</taxon>
        <taxon>Rhododendron</taxon>
    </lineage>
</organism>
<dbReference type="EMBL" id="JACTNZ010000009">
    <property type="protein sequence ID" value="KAG5531200.1"/>
    <property type="molecule type" value="Genomic_DNA"/>
</dbReference>
<protein>
    <recommendedName>
        <fullName evidence="6">S-protein homolog</fullName>
    </recommendedName>
</protein>
<reference evidence="7" key="1">
    <citation type="submission" date="2020-08" db="EMBL/GenBank/DDBJ databases">
        <title>Plant Genome Project.</title>
        <authorList>
            <person name="Zhang R.-G."/>
        </authorList>
    </citation>
    <scope>NUCLEOTIDE SEQUENCE</scope>
    <source>
        <strain evidence="7">WSP0</strain>
        <tissue evidence="7">Leaf</tissue>
    </source>
</reference>
<dbReference type="InterPro" id="IPR010264">
    <property type="entry name" value="Self-incomp_S1"/>
</dbReference>
<evidence type="ECO:0000256" key="4">
    <source>
        <dbReference type="ARBA" id="ARBA00022525"/>
    </source>
</evidence>
<feature type="signal peptide" evidence="6">
    <location>
        <begin position="1"/>
        <end position="25"/>
    </location>
</feature>
<keyword evidence="3 6" id="KW-0713">Self-incompatibility</keyword>
<comment type="caution">
    <text evidence="7">The sequence shown here is derived from an EMBL/GenBank/DDBJ whole genome shotgun (WGS) entry which is preliminary data.</text>
</comment>
<dbReference type="GO" id="GO:0005576">
    <property type="term" value="C:extracellular region"/>
    <property type="evidence" value="ECO:0007669"/>
    <property type="project" value="UniProtKB-SubCell"/>
</dbReference>
<dbReference type="Proteomes" id="UP000823749">
    <property type="component" value="Chromosome 9"/>
</dbReference>
<evidence type="ECO:0000256" key="5">
    <source>
        <dbReference type="ARBA" id="ARBA00022729"/>
    </source>
</evidence>
<keyword evidence="5 6" id="KW-0732">Signal</keyword>
<feature type="chain" id="PRO_5043090937" description="S-protein homolog" evidence="6">
    <location>
        <begin position="26"/>
        <end position="294"/>
    </location>
</feature>
<sequence length="294" mass="34214">MSPAMNRLFLPLLISLAFYSAYVVSNADGATDRYIVSVVSAVPNNPKPLRIHCQSGDDDLGYHDLKTGEDFHWSFRLNFFSTTRFFCHFWWGSKDKSFDVFYYYTVADKCQKQGPFTCYWIVRPEGFYLSNGNATCKDQNFKTTIISRQPVFRSMNRLFLPLLISLAFHSAYAVSNADDGVTDQYTVSVASAVPNNPKPLRIHCQSVDHDLGYQILNTGEDFHWSFRLNVSYTTRYYCYFWWDSKDKRFDVFDSYTVVDKSQKQTPFASYWSVRPEGFYLSNGNATWDKEYDWA</sequence>
<evidence type="ECO:0000256" key="3">
    <source>
        <dbReference type="ARBA" id="ARBA00022471"/>
    </source>
</evidence>
<gene>
    <name evidence="7" type="ORF">RHGRI_025976</name>
</gene>
<evidence type="ECO:0000256" key="1">
    <source>
        <dbReference type="ARBA" id="ARBA00004613"/>
    </source>
</evidence>
<name>A0AAV6IW65_9ERIC</name>
<proteinExistence type="inferred from homology"/>
<dbReference type="Pfam" id="PF05938">
    <property type="entry name" value="Self-incomp_S1"/>
    <property type="match status" value="2"/>
</dbReference>
<dbReference type="PANTHER" id="PTHR31232">
    <property type="match status" value="1"/>
</dbReference>
<comment type="similarity">
    <text evidence="2 6">Belongs to the plant self-incompatibility (S1) protein family.</text>
</comment>
<evidence type="ECO:0000313" key="7">
    <source>
        <dbReference type="EMBL" id="KAG5531200.1"/>
    </source>
</evidence>
<keyword evidence="4 6" id="KW-0964">Secreted</keyword>
<dbReference type="GO" id="GO:0060320">
    <property type="term" value="P:rejection of self pollen"/>
    <property type="evidence" value="ECO:0007669"/>
    <property type="project" value="UniProtKB-KW"/>
</dbReference>
<keyword evidence="8" id="KW-1185">Reference proteome</keyword>
<evidence type="ECO:0000313" key="8">
    <source>
        <dbReference type="Proteomes" id="UP000823749"/>
    </source>
</evidence>
<evidence type="ECO:0000256" key="6">
    <source>
        <dbReference type="RuleBase" id="RU367044"/>
    </source>
</evidence>
<comment type="subcellular location">
    <subcellularLocation>
        <location evidence="1 6">Secreted</location>
    </subcellularLocation>
</comment>
<evidence type="ECO:0000256" key="2">
    <source>
        <dbReference type="ARBA" id="ARBA00005581"/>
    </source>
</evidence>
<dbReference type="PANTHER" id="PTHR31232:SF172">
    <property type="entry name" value="S-PROTEIN HOMOLOG"/>
    <property type="match status" value="1"/>
</dbReference>
<dbReference type="AlphaFoldDB" id="A0AAV6IW65"/>
<accession>A0AAV6IW65</accession>